<protein>
    <submittedName>
        <fullName evidence="4">FkbM family methyltransferase</fullName>
    </submittedName>
</protein>
<proteinExistence type="predicted"/>
<feature type="domain" description="Glycosyl transferase family 1" evidence="2">
    <location>
        <begin position="261"/>
        <end position="389"/>
    </location>
</feature>
<evidence type="ECO:0000313" key="5">
    <source>
        <dbReference type="Proteomes" id="UP001469365"/>
    </source>
</evidence>
<keyword evidence="5" id="KW-1185">Reference proteome</keyword>
<dbReference type="EMBL" id="JBBPCC010000023">
    <property type="protein sequence ID" value="MEK8131743.1"/>
    <property type="molecule type" value="Genomic_DNA"/>
</dbReference>
<dbReference type="SUPFAM" id="SSF48452">
    <property type="entry name" value="TPR-like"/>
    <property type="match status" value="1"/>
</dbReference>
<dbReference type="Proteomes" id="UP001469365">
    <property type="component" value="Unassembled WGS sequence"/>
</dbReference>
<dbReference type="RefSeq" id="WP_341418874.1">
    <property type="nucleotide sequence ID" value="NZ_JBBPCC010000023.1"/>
</dbReference>
<feature type="domain" description="Methyltransferase FkbM" evidence="3">
    <location>
        <begin position="495"/>
        <end position="646"/>
    </location>
</feature>
<evidence type="ECO:0000256" key="1">
    <source>
        <dbReference type="SAM" id="Coils"/>
    </source>
</evidence>
<evidence type="ECO:0000313" key="4">
    <source>
        <dbReference type="EMBL" id="MEK8131743.1"/>
    </source>
</evidence>
<dbReference type="NCBIfam" id="TIGR01444">
    <property type="entry name" value="fkbM_fam"/>
    <property type="match status" value="1"/>
</dbReference>
<dbReference type="PANTHER" id="PTHR34203">
    <property type="entry name" value="METHYLTRANSFERASE, FKBM FAMILY PROTEIN"/>
    <property type="match status" value="1"/>
</dbReference>
<dbReference type="SUPFAM" id="SSF53335">
    <property type="entry name" value="S-adenosyl-L-methionine-dependent methyltransferases"/>
    <property type="match status" value="1"/>
</dbReference>
<dbReference type="InterPro" id="IPR052514">
    <property type="entry name" value="SAM-dependent_MTase"/>
</dbReference>
<dbReference type="InterPro" id="IPR006342">
    <property type="entry name" value="FkbM_mtfrase"/>
</dbReference>
<evidence type="ECO:0000259" key="2">
    <source>
        <dbReference type="Pfam" id="PF00534"/>
    </source>
</evidence>
<dbReference type="Pfam" id="PF05050">
    <property type="entry name" value="Methyltransf_21"/>
    <property type="match status" value="1"/>
</dbReference>
<keyword evidence="4" id="KW-0808">Transferase</keyword>
<dbReference type="PANTHER" id="PTHR34203:SF15">
    <property type="entry name" value="SLL1173 PROTEIN"/>
    <property type="match status" value="1"/>
</dbReference>
<dbReference type="Gene3D" id="3.40.50.150">
    <property type="entry name" value="Vaccinia Virus protein VP39"/>
    <property type="match status" value="1"/>
</dbReference>
<dbReference type="SUPFAM" id="SSF53756">
    <property type="entry name" value="UDP-Glycosyltransferase/glycogen phosphorylase"/>
    <property type="match status" value="1"/>
</dbReference>
<reference evidence="4 5" key="1">
    <citation type="submission" date="2024-04" db="EMBL/GenBank/DDBJ databases">
        <title>draft genome sequnece of Paenibacillus filicis.</title>
        <authorList>
            <person name="Kim D.-U."/>
        </authorList>
    </citation>
    <scope>NUCLEOTIDE SEQUENCE [LARGE SCALE GENOMIC DNA]</scope>
    <source>
        <strain evidence="4 5">KACC14197</strain>
    </source>
</reference>
<organism evidence="4 5">
    <name type="scientific">Paenibacillus filicis</name>
    <dbReference type="NCBI Taxonomy" id="669464"/>
    <lineage>
        <taxon>Bacteria</taxon>
        <taxon>Bacillati</taxon>
        <taxon>Bacillota</taxon>
        <taxon>Bacilli</taxon>
        <taxon>Bacillales</taxon>
        <taxon>Paenibacillaceae</taxon>
        <taxon>Paenibacillus</taxon>
    </lineage>
</organism>
<name>A0ABU9DVF8_9BACL</name>
<accession>A0ABU9DVF8</accession>
<dbReference type="InterPro" id="IPR029063">
    <property type="entry name" value="SAM-dependent_MTases_sf"/>
</dbReference>
<dbReference type="Pfam" id="PF00534">
    <property type="entry name" value="Glycos_transf_1"/>
    <property type="match status" value="1"/>
</dbReference>
<evidence type="ECO:0000259" key="3">
    <source>
        <dbReference type="Pfam" id="PF05050"/>
    </source>
</evidence>
<keyword evidence="1" id="KW-0175">Coiled coil</keyword>
<dbReference type="InterPro" id="IPR011990">
    <property type="entry name" value="TPR-like_helical_dom_sf"/>
</dbReference>
<gene>
    <name evidence="4" type="ORF">WMW72_27930</name>
</gene>
<dbReference type="GO" id="GO:0008168">
    <property type="term" value="F:methyltransferase activity"/>
    <property type="evidence" value="ECO:0007669"/>
    <property type="project" value="UniProtKB-KW"/>
</dbReference>
<dbReference type="Gene3D" id="3.40.50.2000">
    <property type="entry name" value="Glycogen Phosphorylase B"/>
    <property type="match status" value="2"/>
</dbReference>
<feature type="coiled-coil region" evidence="1">
    <location>
        <begin position="1"/>
        <end position="28"/>
    </location>
</feature>
<dbReference type="GO" id="GO:0032259">
    <property type="term" value="P:methylation"/>
    <property type="evidence" value="ECO:0007669"/>
    <property type="project" value="UniProtKB-KW"/>
</dbReference>
<keyword evidence="4" id="KW-0489">Methyltransferase</keyword>
<dbReference type="InterPro" id="IPR001296">
    <property type="entry name" value="Glyco_trans_1"/>
</dbReference>
<sequence>MEANTKENAELKKKIEDLINKGFAAEAQLMLNQYESLFEDRWLLSTKSVIHLIKGEFDIAEQLLTNGLLKYPFNADLLFNSGYLYESKKDFQSAYDFYLDAEFILNESEKDSARNAILNIKSLFAYLVDKKKIVFFVKEGLDSFLNDIIESLSKQFKVKKILVSAYDQIDQGMEWADICWFEWCDELIVYGSKLQLAKEKVLICRLHSYEAFSSYIENVYWNNVDKVIFVAEHIKKVVTEQTGLSEEQTVIIPNGINLDKFVFRERTHGHKIAYVGYINYKKGPMLLLQTFKQISDLNHEMELHIAGEFQDKRDYLYFQQMLTELGLKEKVFFHGWQDDVDQWLDDKDYIVSTSLLESQHLAIMEGMAKGIKPLVHNFVGAKKIYTDRYVWSTIGEAVASINSTYSSSEYRKFIEQYYSVEKQINEIKTLLEEKPRPSQEKSCFTFNYGDKLIQFNLIDLNDHIQKNILYNHNFYELPMLQDIQARLKPGSVVIDIGANLGNHSVFFGTVCGSHVYSFEPQEETFNLLKSNIELNKLEESVIAYNIALGANQGKGHIMIEDELNKGLARVIHQENGSVQIESLDSILYEKLDRVDLIKLDVEGMEMDVLQGAHEILEKFKPLLYIEAATEEEFNTLSSYLSAYNYEPRAVFNATPTYLFSI</sequence>
<comment type="caution">
    <text evidence="4">The sequence shown here is derived from an EMBL/GenBank/DDBJ whole genome shotgun (WGS) entry which is preliminary data.</text>
</comment>